<feature type="signal peptide" evidence="2">
    <location>
        <begin position="1"/>
        <end position="23"/>
    </location>
</feature>
<dbReference type="OrthoDB" id="5947947at2"/>
<dbReference type="EMBL" id="CP013140">
    <property type="protein sequence ID" value="ALN57404.1"/>
    <property type="molecule type" value="Genomic_DNA"/>
</dbReference>
<proteinExistence type="predicted"/>
<protein>
    <submittedName>
        <fullName evidence="3">Lipoprotein</fullName>
    </submittedName>
</protein>
<keyword evidence="3" id="KW-0449">Lipoprotein</keyword>
<dbReference type="RefSeq" id="WP_057947246.1">
    <property type="nucleotide sequence ID" value="NZ_CP110813.1"/>
</dbReference>
<feature type="region of interest" description="Disordered" evidence="1">
    <location>
        <begin position="28"/>
        <end position="47"/>
    </location>
</feature>
<dbReference type="PROSITE" id="PS51257">
    <property type="entry name" value="PROKAR_LIPOPROTEIN"/>
    <property type="match status" value="1"/>
</dbReference>
<dbReference type="Proteomes" id="UP000061569">
    <property type="component" value="Chromosome"/>
</dbReference>
<feature type="compositionally biased region" description="Basic and acidic residues" evidence="1">
    <location>
        <begin position="210"/>
        <end position="225"/>
    </location>
</feature>
<evidence type="ECO:0000313" key="3">
    <source>
        <dbReference type="EMBL" id="ALN57404.1"/>
    </source>
</evidence>
<evidence type="ECO:0000313" key="4">
    <source>
        <dbReference type="Proteomes" id="UP000061569"/>
    </source>
</evidence>
<dbReference type="KEGG" id="lez:GLE_2054"/>
<feature type="region of interest" description="Disordered" evidence="1">
    <location>
        <begin position="202"/>
        <end position="232"/>
    </location>
</feature>
<keyword evidence="2" id="KW-0732">Signal</keyword>
<evidence type="ECO:0000256" key="1">
    <source>
        <dbReference type="SAM" id="MobiDB-lite"/>
    </source>
</evidence>
<name>A0A0S2DFS3_LYSEN</name>
<feature type="chain" id="PRO_5006595491" evidence="2">
    <location>
        <begin position="24"/>
        <end position="232"/>
    </location>
</feature>
<dbReference type="AlphaFoldDB" id="A0A0S2DFS3"/>
<sequence length="232" mass="24844">MKRKAILKSPVWAALAASAALLAGGCGGADSGGRAQAEAAPPRAGQMLDPGETAQRLVKMRAQALGGDQQGLQQNLQELNRDFNRSIKLADPSKRVDRENARIAARGVKGVRSVVWIDGENLFAIVDRNADRSYGTVDAICRQLEPLGDTLGVVVNLQSGAARNGDELEILSRNCQLPPGERAMSQPNRQVDALPPQVRAQHRANADAALRAERAGERAESDRIIEANTPEM</sequence>
<reference evidence="3 4" key="1">
    <citation type="submission" date="2015-11" db="EMBL/GenBank/DDBJ databases">
        <title>Genome sequences of Lysobacter enzymogenes strain C3 and Lysobacter antibioticus ATCC 29479.</title>
        <authorList>
            <person name="Kobayashi D.Y."/>
        </authorList>
    </citation>
    <scope>NUCLEOTIDE SEQUENCE [LARGE SCALE GENOMIC DNA]</scope>
    <source>
        <strain evidence="3 4">C3</strain>
    </source>
</reference>
<dbReference type="PATRIC" id="fig|69.6.peg.2019"/>
<evidence type="ECO:0000256" key="2">
    <source>
        <dbReference type="SAM" id="SignalP"/>
    </source>
</evidence>
<accession>A0A0S2DFS3</accession>
<gene>
    <name evidence="3" type="ORF">GLE_2054</name>
</gene>
<organism evidence="3 4">
    <name type="scientific">Lysobacter enzymogenes</name>
    <dbReference type="NCBI Taxonomy" id="69"/>
    <lineage>
        <taxon>Bacteria</taxon>
        <taxon>Pseudomonadati</taxon>
        <taxon>Pseudomonadota</taxon>
        <taxon>Gammaproteobacteria</taxon>
        <taxon>Lysobacterales</taxon>
        <taxon>Lysobacteraceae</taxon>
        <taxon>Lysobacter</taxon>
    </lineage>
</organism>